<evidence type="ECO:0000313" key="2">
    <source>
        <dbReference type="EMBL" id="AXX86749.1"/>
    </source>
</evidence>
<feature type="domain" description="Nitroreductase" evidence="1">
    <location>
        <begin position="278"/>
        <end position="425"/>
    </location>
</feature>
<evidence type="ECO:0000259" key="1">
    <source>
        <dbReference type="Pfam" id="PF00881"/>
    </source>
</evidence>
<reference evidence="4" key="1">
    <citation type="submission" date="2017-09" db="EMBL/GenBank/DDBJ databases">
        <title>Arcobacter canalis sp. nov., a new species isolated from a water canal contaminated with urban sewage.</title>
        <authorList>
            <person name="Perez-Cataluna A."/>
            <person name="Salas-Masso N."/>
            <person name="Figueras M.J."/>
        </authorList>
    </citation>
    <scope>NUCLEOTIDE SEQUENCE [LARGE SCALE GENOMIC DNA]</scope>
    <source>
        <strain evidence="4">CECT 7727</strain>
    </source>
</reference>
<dbReference type="GO" id="GO:0016491">
    <property type="term" value="F:oxidoreductase activity"/>
    <property type="evidence" value="ECO:0007669"/>
    <property type="project" value="InterPro"/>
</dbReference>
<reference evidence="2 5" key="3">
    <citation type="submission" date="2018-08" db="EMBL/GenBank/DDBJ databases">
        <title>Complete genome of the Arcobacter marinus type strain JCM 15502.</title>
        <authorList>
            <person name="Miller W.G."/>
            <person name="Yee E."/>
            <person name="Huynh S."/>
            <person name="Parker C.T."/>
        </authorList>
    </citation>
    <scope>NUCLEOTIDE SEQUENCE [LARGE SCALE GENOMIC DNA]</scope>
    <source>
        <strain evidence="2 5">JCM 15502</strain>
    </source>
</reference>
<protein>
    <submittedName>
        <fullName evidence="3">Dehydrogenase</fullName>
    </submittedName>
    <submittedName>
        <fullName evidence="2">Putative McbC-like oxidoreductase</fullName>
    </submittedName>
</protein>
<dbReference type="Proteomes" id="UP000224740">
    <property type="component" value="Unassembled WGS sequence"/>
</dbReference>
<dbReference type="EMBL" id="CP032101">
    <property type="protein sequence ID" value="AXX86749.1"/>
    <property type="molecule type" value="Genomic_DNA"/>
</dbReference>
<evidence type="ECO:0000313" key="4">
    <source>
        <dbReference type="Proteomes" id="UP000224740"/>
    </source>
</evidence>
<dbReference type="KEGG" id="amar:AMRN_0998"/>
<dbReference type="PANTHER" id="PTHR42741">
    <property type="entry name" value="NITROREDUCTASE FAMILY PROTEIN"/>
    <property type="match status" value="1"/>
</dbReference>
<dbReference type="SUPFAM" id="SSF55469">
    <property type="entry name" value="FMN-dependent nitroreductase-like"/>
    <property type="match status" value="1"/>
</dbReference>
<dbReference type="Gene3D" id="3.40.109.10">
    <property type="entry name" value="NADH Oxidase"/>
    <property type="match status" value="2"/>
</dbReference>
<dbReference type="RefSeq" id="WP_099310507.1">
    <property type="nucleotide sequence ID" value="NZ_CP032101.1"/>
</dbReference>
<name>A0A347TJH1_9BACT</name>
<proteinExistence type="predicted"/>
<dbReference type="Proteomes" id="UP000264693">
    <property type="component" value="Chromosome"/>
</dbReference>
<sequence>MKFDEFFDYHLNTKHSYFSVRNYPNRLSWENQPMVFKSYDSFEKYELDLDFINHSFLYYIAGLSAKKIYPNVEYYLRINPSAGALYPNEIYFQSRNNENIKDGIYHFDIKSSSITLLKEITNDGIEPLLNYKYKVNGFIFFISSLYFRSSWKYKNRALRYCLLDSGHLLGTLEASSFLHDKKYKIIYDFDKKALNKLFNFSNEEFFQASVVVGSNSLEEVEKVCNLDLPKVDGTYYFEENELIQEAYEKSLNIKQKHSQNLSPNFFYNKEIFKQTVFKRRSIRDFSLKAIKKDEFLKVLEILNEPITSDCDEAIDIYCVINRVVSMPLGLYKDNTYIKEGDFKTKAGYLCLEQDLGKDSAVTFFLTTKSKNYQAAYQKAGIIGHRLYLIANYLGYGCSGIGAYYDDEVCEFIEDNSMVLYALAIGN</sequence>
<evidence type="ECO:0000313" key="3">
    <source>
        <dbReference type="EMBL" id="PHO15952.1"/>
    </source>
</evidence>
<accession>A0A347TJH1</accession>
<reference evidence="3" key="2">
    <citation type="submission" date="2017-09" db="EMBL/GenBank/DDBJ databases">
        <authorList>
            <person name="Perez-Cataluna A."/>
            <person name="Figueras M.J."/>
            <person name="Salas-Masso N."/>
        </authorList>
    </citation>
    <scope>NUCLEOTIDE SEQUENCE</scope>
    <source>
        <strain evidence="3">CECT 7727</strain>
    </source>
</reference>
<dbReference type="InterPro" id="IPR020051">
    <property type="entry name" value="SagB-type_dehydrogenase"/>
</dbReference>
<dbReference type="PANTHER" id="PTHR42741:SF3">
    <property type="entry name" value="NITROREDUCTASE FAMILY PROTEIN"/>
    <property type="match status" value="1"/>
</dbReference>
<dbReference type="EMBL" id="NXAO01000016">
    <property type="protein sequence ID" value="PHO15952.1"/>
    <property type="molecule type" value="Genomic_DNA"/>
</dbReference>
<dbReference type="InterPro" id="IPR029479">
    <property type="entry name" value="Nitroreductase"/>
</dbReference>
<dbReference type="NCBIfam" id="TIGR03605">
    <property type="entry name" value="antibiot_sagB"/>
    <property type="match status" value="1"/>
</dbReference>
<gene>
    <name evidence="2" type="ORF">AMRN_0998</name>
    <name evidence="3" type="ORF">CPH92_04110</name>
</gene>
<evidence type="ECO:0000313" key="5">
    <source>
        <dbReference type="Proteomes" id="UP000264693"/>
    </source>
</evidence>
<dbReference type="Pfam" id="PF00881">
    <property type="entry name" value="Nitroreductase"/>
    <property type="match status" value="1"/>
</dbReference>
<dbReference type="AlphaFoldDB" id="A0A347TJH1"/>
<dbReference type="InterPro" id="IPR000415">
    <property type="entry name" value="Nitroreductase-like"/>
</dbReference>
<keyword evidence="4" id="KW-1185">Reference proteome</keyword>
<dbReference type="CDD" id="cd02142">
    <property type="entry name" value="McbC_SagB-like_oxidoreductase"/>
    <property type="match status" value="1"/>
</dbReference>
<organism evidence="2 5">
    <name type="scientific">Malaciobacter marinus</name>
    <dbReference type="NCBI Taxonomy" id="505249"/>
    <lineage>
        <taxon>Bacteria</taxon>
        <taxon>Pseudomonadati</taxon>
        <taxon>Campylobacterota</taxon>
        <taxon>Epsilonproteobacteria</taxon>
        <taxon>Campylobacterales</taxon>
        <taxon>Arcobacteraceae</taxon>
        <taxon>Malaciobacter</taxon>
    </lineage>
</organism>